<accession>A9VT26</accession>
<keyword evidence="2" id="KW-0964">Secreted</keyword>
<dbReference type="EMBL" id="CP000903">
    <property type="protein sequence ID" value="ABY43265.1"/>
    <property type="molecule type" value="Genomic_DNA"/>
</dbReference>
<dbReference type="KEGG" id="bwe:BcerKBAB4_2038"/>
<dbReference type="HOGENOM" id="CLU_041886_1_0_9"/>
<dbReference type="Pfam" id="PF14449">
    <property type="entry name" value="PT-TG"/>
    <property type="match status" value="1"/>
</dbReference>
<evidence type="ECO:0000313" key="4">
    <source>
        <dbReference type="EMBL" id="ABY43265.1"/>
    </source>
</evidence>
<feature type="domain" description="Pre-toxin TG" evidence="3">
    <location>
        <begin position="2"/>
        <end position="50"/>
    </location>
</feature>
<dbReference type="AlphaFoldDB" id="A9VT26"/>
<dbReference type="GO" id="GO:0005576">
    <property type="term" value="C:extracellular region"/>
    <property type="evidence" value="ECO:0007669"/>
    <property type="project" value="UniProtKB-SubCell"/>
</dbReference>
<evidence type="ECO:0000313" key="5">
    <source>
        <dbReference type="Proteomes" id="UP000002154"/>
    </source>
</evidence>
<sequence length="340" mass="37349">MNDAIRAVTGKDPITGKELSTKERLIAAGWTLLNFVPVGKVASLAGKGIKYVASSFGKTIVKAGKGLGEGITMVAGKAGKAAADGIKTATHKVKEGVNFVASTAKGFADKIGSLWNKGATTVKTTFLQGNQQIQHAVKTLLEYKWIPGVGKAYVMPGVGMVRETGQHSLKDAYQYMKSVGEKGVKGTGEGSKSTSGNIKHLSDVKIPSVRNNEFNKWFDNLSAKEFEEMWNNPQLRSKIEDRIRRPGGYHEWHLVARTPKFKQWGISMDDIKEMRSLTKDVEFVNPPGRHGRRGSAKAHNEMLKIIDSASDYESFVKGLNEWAENRMKNGIMDLPEGLRR</sequence>
<evidence type="ECO:0000256" key="2">
    <source>
        <dbReference type="ARBA" id="ARBA00022525"/>
    </source>
</evidence>
<protein>
    <recommendedName>
        <fullName evidence="3">Pre-toxin TG domain-containing protein</fullName>
    </recommendedName>
</protein>
<dbReference type="InterPro" id="IPR027797">
    <property type="entry name" value="PT-TG_dom"/>
</dbReference>
<proteinExistence type="predicted"/>
<evidence type="ECO:0000256" key="1">
    <source>
        <dbReference type="ARBA" id="ARBA00004613"/>
    </source>
</evidence>
<dbReference type="Proteomes" id="UP000002154">
    <property type="component" value="Chromosome"/>
</dbReference>
<organism evidence="4 5">
    <name type="scientific">Bacillus mycoides (strain KBAB4)</name>
    <name type="common">Bacillus weihenstephanensis</name>
    <dbReference type="NCBI Taxonomy" id="315730"/>
    <lineage>
        <taxon>Bacteria</taxon>
        <taxon>Bacillati</taxon>
        <taxon>Bacillota</taxon>
        <taxon>Bacilli</taxon>
        <taxon>Bacillales</taxon>
        <taxon>Bacillaceae</taxon>
        <taxon>Bacillus</taxon>
        <taxon>Bacillus cereus group</taxon>
    </lineage>
</organism>
<name>A9VT26_BACMK</name>
<reference evidence="4 5" key="1">
    <citation type="journal article" date="2008" name="Chem. Biol. Interact.">
        <title>Extending the Bacillus cereus group genomics to putative food-borne pathogens of different toxicity.</title>
        <authorList>
            <person name="Lapidus A."/>
            <person name="Goltsman E."/>
            <person name="Auger S."/>
            <person name="Galleron N."/>
            <person name="Segurens B."/>
            <person name="Dossat C."/>
            <person name="Land M.L."/>
            <person name="Broussolle V."/>
            <person name="Brillard J."/>
            <person name="Guinebretiere M.H."/>
            <person name="Sanchis V."/>
            <person name="Nguen-The C."/>
            <person name="Lereclus D."/>
            <person name="Richardson P."/>
            <person name="Wincker P."/>
            <person name="Weissenbach J."/>
            <person name="Ehrlich S.D."/>
            <person name="Sorokin A."/>
        </authorList>
    </citation>
    <scope>NUCLEOTIDE SEQUENCE [LARGE SCALE GENOMIC DNA]</scope>
    <source>
        <strain evidence="4 5">KBAB4</strain>
    </source>
</reference>
<gene>
    <name evidence="4" type="ordered locus">BcerKBAB4_2038</name>
</gene>
<evidence type="ECO:0000259" key="3">
    <source>
        <dbReference type="Pfam" id="PF14449"/>
    </source>
</evidence>
<comment type="subcellular location">
    <subcellularLocation>
        <location evidence="1">Secreted</location>
    </subcellularLocation>
</comment>